<keyword evidence="1" id="KW-0808">Transferase</keyword>
<sequence>MLSKDQMLGKYQILDRLGAGGFGTVYLAMDKLLHRKVALKVPHHQGDEQGLLLEPRIMAALKHPNIVELITVEKKDDTFFMVLEYVDGESLDKLIRRERCLAPSRALEIAMDVCAAIGFAHSQQVLHRDLRPANILITRDGVAKVTDFGTSRILELQKEGFARTRIGSPPYMAPEHFRGRAVFQSDLWSLGITIYEMLTGTVPFYDADPVKIAQAFQSTPIVPPHLRNAQVPRPLSEAVMRALAVNLGDRYLSAQEFLKTLRPLREGVARETRPVGTAVLAGAIPAPAGRQRLPGVTHPRLCRFCYRPLSRTAVTCPACGEKN</sequence>
<dbReference type="PROSITE" id="PS00109">
    <property type="entry name" value="PROTEIN_KINASE_TYR"/>
    <property type="match status" value="1"/>
</dbReference>
<evidence type="ECO:0000259" key="6">
    <source>
        <dbReference type="PROSITE" id="PS50011"/>
    </source>
</evidence>
<protein>
    <recommendedName>
        <fullName evidence="6">Protein kinase domain-containing protein</fullName>
    </recommendedName>
</protein>
<dbReference type="InterPro" id="IPR008266">
    <property type="entry name" value="Tyr_kinase_AS"/>
</dbReference>
<keyword evidence="4 5" id="KW-0067">ATP-binding</keyword>
<evidence type="ECO:0000256" key="4">
    <source>
        <dbReference type="ARBA" id="ARBA00022840"/>
    </source>
</evidence>
<dbReference type="KEGG" id="msea:METESE_16880"/>
<evidence type="ECO:0000256" key="1">
    <source>
        <dbReference type="ARBA" id="ARBA00022679"/>
    </source>
</evidence>
<dbReference type="PANTHER" id="PTHR43289">
    <property type="entry name" value="MITOGEN-ACTIVATED PROTEIN KINASE KINASE KINASE 20-RELATED"/>
    <property type="match status" value="1"/>
</dbReference>
<dbReference type="InterPro" id="IPR017441">
    <property type="entry name" value="Protein_kinase_ATP_BS"/>
</dbReference>
<gene>
    <name evidence="7" type="ORF">METESE_16880</name>
</gene>
<proteinExistence type="predicted"/>
<dbReference type="Gene3D" id="1.10.510.10">
    <property type="entry name" value="Transferase(Phosphotransferase) domain 1"/>
    <property type="match status" value="1"/>
</dbReference>
<dbReference type="SUPFAM" id="SSF56112">
    <property type="entry name" value="Protein kinase-like (PK-like)"/>
    <property type="match status" value="1"/>
</dbReference>
<evidence type="ECO:0000313" key="8">
    <source>
        <dbReference type="Proteomes" id="UP001228113"/>
    </source>
</evidence>
<accession>A0AA48KD56</accession>
<dbReference type="PANTHER" id="PTHR43289:SF6">
    <property type="entry name" value="SERINE_THREONINE-PROTEIN KINASE NEKL-3"/>
    <property type="match status" value="1"/>
</dbReference>
<dbReference type="PROSITE" id="PS00107">
    <property type="entry name" value="PROTEIN_KINASE_ATP"/>
    <property type="match status" value="1"/>
</dbReference>
<dbReference type="GO" id="GO:0004674">
    <property type="term" value="F:protein serine/threonine kinase activity"/>
    <property type="evidence" value="ECO:0007669"/>
    <property type="project" value="TreeGrafter"/>
</dbReference>
<keyword evidence="3" id="KW-0418">Kinase</keyword>
<dbReference type="PROSITE" id="PS50011">
    <property type="entry name" value="PROTEIN_KINASE_DOM"/>
    <property type="match status" value="1"/>
</dbReference>
<dbReference type="Proteomes" id="UP001228113">
    <property type="component" value="Chromosome"/>
</dbReference>
<dbReference type="GO" id="GO:0005524">
    <property type="term" value="F:ATP binding"/>
    <property type="evidence" value="ECO:0007669"/>
    <property type="project" value="UniProtKB-UniRule"/>
</dbReference>
<feature type="domain" description="Protein kinase" evidence="6">
    <location>
        <begin position="11"/>
        <end position="265"/>
    </location>
</feature>
<dbReference type="GO" id="GO:0004713">
    <property type="term" value="F:protein tyrosine kinase activity"/>
    <property type="evidence" value="ECO:0007669"/>
    <property type="project" value="InterPro"/>
</dbReference>
<dbReference type="Pfam" id="PF00069">
    <property type="entry name" value="Pkinase"/>
    <property type="match status" value="1"/>
</dbReference>
<dbReference type="AlphaFoldDB" id="A0AA48KD56"/>
<dbReference type="SMART" id="SM00219">
    <property type="entry name" value="TyrKc"/>
    <property type="match status" value="1"/>
</dbReference>
<dbReference type="InterPro" id="IPR020635">
    <property type="entry name" value="Tyr_kinase_cat_dom"/>
</dbReference>
<dbReference type="EMBL" id="AP027081">
    <property type="protein sequence ID" value="BDU76730.1"/>
    <property type="molecule type" value="Genomic_DNA"/>
</dbReference>
<keyword evidence="2 5" id="KW-0547">Nucleotide-binding</keyword>
<reference evidence="7" key="1">
    <citation type="journal article" date="2023" name="Int. J. Syst. Evol. Microbiol.">
        <title>Mesoterricola silvestris gen. nov., sp. nov., Mesoterricola sediminis sp. nov., Geothrix oryzae sp. nov., Geothrix edaphica sp. nov., Geothrix rubra sp. nov., and Geothrix limicola sp. nov., six novel members of Acidobacteriota isolated from soils.</title>
        <authorList>
            <person name="Itoh H."/>
            <person name="Sugisawa Y."/>
            <person name="Mise K."/>
            <person name="Xu Z."/>
            <person name="Kuniyasu M."/>
            <person name="Ushijima N."/>
            <person name="Kawano K."/>
            <person name="Kobayashi E."/>
            <person name="Shiratori Y."/>
            <person name="Masuda Y."/>
            <person name="Senoo K."/>
        </authorList>
    </citation>
    <scope>NUCLEOTIDE SEQUENCE</scope>
    <source>
        <strain evidence="7">W786</strain>
    </source>
</reference>
<dbReference type="RefSeq" id="WP_243333748.1">
    <property type="nucleotide sequence ID" value="NZ_AP027081.1"/>
</dbReference>
<evidence type="ECO:0000313" key="7">
    <source>
        <dbReference type="EMBL" id="BDU76730.1"/>
    </source>
</evidence>
<name>A0AA48KD56_9BACT</name>
<keyword evidence="8" id="KW-1185">Reference proteome</keyword>
<evidence type="ECO:0000256" key="2">
    <source>
        <dbReference type="ARBA" id="ARBA00022741"/>
    </source>
</evidence>
<evidence type="ECO:0000256" key="3">
    <source>
        <dbReference type="ARBA" id="ARBA00022777"/>
    </source>
</evidence>
<organism evidence="7 8">
    <name type="scientific">Mesoterricola sediminis</name>
    <dbReference type="NCBI Taxonomy" id="2927980"/>
    <lineage>
        <taxon>Bacteria</taxon>
        <taxon>Pseudomonadati</taxon>
        <taxon>Acidobacteriota</taxon>
        <taxon>Holophagae</taxon>
        <taxon>Holophagales</taxon>
        <taxon>Holophagaceae</taxon>
        <taxon>Mesoterricola</taxon>
    </lineage>
</organism>
<dbReference type="InterPro" id="IPR011009">
    <property type="entry name" value="Kinase-like_dom_sf"/>
</dbReference>
<dbReference type="CDD" id="cd14014">
    <property type="entry name" value="STKc_PknB_like"/>
    <property type="match status" value="1"/>
</dbReference>
<dbReference type="InterPro" id="IPR000719">
    <property type="entry name" value="Prot_kinase_dom"/>
</dbReference>
<feature type="binding site" evidence="5">
    <location>
        <position position="40"/>
    </location>
    <ligand>
        <name>ATP</name>
        <dbReference type="ChEBI" id="CHEBI:30616"/>
    </ligand>
</feature>
<evidence type="ECO:0000256" key="5">
    <source>
        <dbReference type="PROSITE-ProRule" id="PRU10141"/>
    </source>
</evidence>